<dbReference type="OrthoDB" id="9798415at2"/>
<keyword evidence="1" id="KW-0812">Transmembrane</keyword>
<feature type="transmembrane region" description="Helical" evidence="1">
    <location>
        <begin position="366"/>
        <end position="386"/>
    </location>
</feature>
<dbReference type="SUPFAM" id="SSF82714">
    <property type="entry name" value="Multidrug efflux transporter AcrB TolC docking domain, DN and DC subdomains"/>
    <property type="match status" value="2"/>
</dbReference>
<feature type="transmembrane region" description="Helical" evidence="1">
    <location>
        <begin position="559"/>
        <end position="577"/>
    </location>
</feature>
<evidence type="ECO:0000256" key="1">
    <source>
        <dbReference type="SAM" id="Phobius"/>
    </source>
</evidence>
<feature type="transmembrane region" description="Helical" evidence="1">
    <location>
        <begin position="997"/>
        <end position="1019"/>
    </location>
</feature>
<feature type="transmembrane region" description="Helical" evidence="1">
    <location>
        <begin position="1086"/>
        <end position="1111"/>
    </location>
</feature>
<gene>
    <name evidence="2" type="ORF">BN938_1128</name>
</gene>
<feature type="transmembrane region" description="Helical" evidence="1">
    <location>
        <begin position="589"/>
        <end position="610"/>
    </location>
</feature>
<dbReference type="Gene3D" id="3.30.70.1430">
    <property type="entry name" value="Multidrug efflux transporter AcrB pore domain"/>
    <property type="match status" value="2"/>
</dbReference>
<feature type="transmembrane region" description="Helical" evidence="1">
    <location>
        <begin position="522"/>
        <end position="553"/>
    </location>
</feature>
<feature type="transmembrane region" description="Helical" evidence="1">
    <location>
        <begin position="1040"/>
        <end position="1066"/>
    </location>
</feature>
<dbReference type="PRINTS" id="PR00702">
    <property type="entry name" value="ACRIFLAVINRP"/>
</dbReference>
<accession>A0A060RBR5</accession>
<dbReference type="Gene3D" id="1.20.1640.10">
    <property type="entry name" value="Multidrug efflux transporter AcrB transmembrane domain"/>
    <property type="match status" value="3"/>
</dbReference>
<dbReference type="InterPro" id="IPR027463">
    <property type="entry name" value="AcrB_DN_DC_subdom"/>
</dbReference>
<keyword evidence="1" id="KW-1133">Transmembrane helix</keyword>
<name>A0A060RBR5_9BACT</name>
<evidence type="ECO:0000313" key="2">
    <source>
        <dbReference type="EMBL" id="CDN31223.1"/>
    </source>
</evidence>
<keyword evidence="1" id="KW-0472">Membrane</keyword>
<dbReference type="GO" id="GO:0042910">
    <property type="term" value="F:xenobiotic transmembrane transporter activity"/>
    <property type="evidence" value="ECO:0007669"/>
    <property type="project" value="TreeGrafter"/>
</dbReference>
<dbReference type="Gene3D" id="3.30.2090.10">
    <property type="entry name" value="Multidrug efflux transporter AcrB TolC docking domain, DN and DC subdomains"/>
    <property type="match status" value="2"/>
</dbReference>
<proteinExistence type="predicted"/>
<dbReference type="SUPFAM" id="SSF82693">
    <property type="entry name" value="Multidrug efflux transporter AcrB pore domain, PN1, PN2, PC1 and PC2 subdomains"/>
    <property type="match status" value="2"/>
</dbReference>
<dbReference type="eggNOG" id="COG0841">
    <property type="taxonomic scope" value="Bacteria"/>
</dbReference>
<dbReference type="EMBL" id="HG934468">
    <property type="protein sequence ID" value="CDN31223.1"/>
    <property type="molecule type" value="Genomic_DNA"/>
</dbReference>
<dbReference type="Pfam" id="PF00873">
    <property type="entry name" value="ACR_tran"/>
    <property type="match status" value="1"/>
</dbReference>
<protein>
    <submittedName>
        <fullName evidence="2">RND multidrug efflux transporter</fullName>
    </submittedName>
</protein>
<feature type="transmembrane region" description="Helical" evidence="1">
    <location>
        <begin position="392"/>
        <end position="415"/>
    </location>
</feature>
<dbReference type="HOGENOM" id="CLU_002755_1_2_10"/>
<feature type="transmembrane region" description="Helical" evidence="1">
    <location>
        <begin position="966"/>
        <end position="991"/>
    </location>
</feature>
<dbReference type="AlphaFoldDB" id="A0A060RBR5"/>
<feature type="transmembrane region" description="Helical" evidence="1">
    <location>
        <begin position="341"/>
        <end position="359"/>
    </location>
</feature>
<dbReference type="PANTHER" id="PTHR32063:SF24">
    <property type="entry name" value="CATION EFFLUX SYSTEM (ACRB_ACRD_ACRF FAMILY)"/>
    <property type="match status" value="1"/>
</dbReference>
<feature type="transmembrane region" description="Helical" evidence="1">
    <location>
        <begin position="468"/>
        <end position="490"/>
    </location>
</feature>
<organism evidence="2 3">
    <name type="scientific">Mucinivorans hirudinis</name>
    <dbReference type="NCBI Taxonomy" id="1433126"/>
    <lineage>
        <taxon>Bacteria</taxon>
        <taxon>Pseudomonadati</taxon>
        <taxon>Bacteroidota</taxon>
        <taxon>Bacteroidia</taxon>
        <taxon>Bacteroidales</taxon>
        <taxon>Rikenellaceae</taxon>
        <taxon>Mucinivorans</taxon>
    </lineage>
</organism>
<reference evidence="2 3" key="1">
    <citation type="journal article" date="2015" name="Genome Announc.">
        <title>Complete Genome Sequence of the Novel Leech Symbiont Mucinivorans hirudinis M3T.</title>
        <authorList>
            <person name="Nelson M.C."/>
            <person name="Bomar L."/>
            <person name="Graf J."/>
        </authorList>
    </citation>
    <scope>NUCLEOTIDE SEQUENCE [LARGE SCALE GENOMIC DNA]</scope>
    <source>
        <strain evidence="3">M3</strain>
    </source>
</reference>
<dbReference type="GO" id="GO:0005886">
    <property type="term" value="C:plasma membrane"/>
    <property type="evidence" value="ECO:0007669"/>
    <property type="project" value="TreeGrafter"/>
</dbReference>
<keyword evidence="3" id="KW-1185">Reference proteome</keyword>
<dbReference type="PANTHER" id="PTHR32063">
    <property type="match status" value="1"/>
</dbReference>
<dbReference type="Gene3D" id="3.30.70.1320">
    <property type="entry name" value="Multidrug efflux transporter AcrB pore domain like"/>
    <property type="match status" value="1"/>
</dbReference>
<dbReference type="Proteomes" id="UP000027616">
    <property type="component" value="Chromosome I"/>
</dbReference>
<sequence>MSEKFKEFKPTSWAINNKTSIYVLTLMLVLFGWMSYKALPKEQFPDLVIPTFIVSTIYPGTSPTDIENLVTRYLEKNLKGESDVKKITSKSMQDVSMINVEFNTGVDPVEAKQRVKNAVDKAKKDLPNDLPNDPQVIEISFSEFPIIYINLSSEEENLVQLKKYADDAKDKIESLPAVNRVDVIGALDREIQINVDLYKMNAAGVTFSNIEQAVAFENMTVASGTLKMTGMERSMRVVGEFADMATIENLVVSSSNGAQVTLKDIAKVEDSYAEQDSFARLDGGNVVTLNVVKRSGANLLETIDNVKAIIAGLEQGAFPKSIKVTFTGDQSRYTRATLEELNNTILIGFILVTIVLTFFMGLVNAIFVGVAVPLSMCLAYLTLPIIGFSMNMLVMFSFIFALGIVVDDAIVVIENTHRIFNKHKGNMPIAEAAKRAAGEVFVPILSGTMTTIAPFVPLCFWPGMVGEFMVFLPVTIIITLTASLLVAYIINPVFAVQFMSHEEDKGEKLVGAKLRKVLKNTLLFALVSAPFYLAGSVLWGNVVVFLALTYLFYNAYGRIIIHHFQVSFLPALMRFYERVLRWTINGRRPMWLFTSLIGLLVVVIVAVGIVKPQVVFFPDNEPNTILVYTQLPEGTDILVTDSITRELERRVAQVVGKDNPDVESLIANVALNASESSFDGGTKVGNKSKISVNFREVGERTGEPTSSYLPKIRDAVQGVPGAIIKVDKNKMGPPTGKPINMEIRGENLDELVTAAQGLKAYIVDSLQIPGIEKLEMDFETSKPELVVKIDRLRANYNGMSSGNIGATMRNALYGKEVSKYRDGEDQYPIMVRLKKEQREDIDALIELPITYRDMASGTFRQIPLSSVVDLDYVNSYGSITRINEQRVITLSSNVLNGYNANVIISQIERALPTYELPKGVTVGFTGEQEDQQESAGFLGGAMMAALFIIFFILITQFNSLTKPFVILSEVIFSLIGVLIGFMATGMPISIIMTGLGVVALAGIVIRNGILLVEFTDVLMGEGMPLKEAIVQAGKTRIIPVVLTAVSTILGLIPLAIGMNIDFAGLFESFSPHIYFGGDNTAFFGPLAWAIVFGLTFATFLTLVFIPVMYYIAHQGTLKVKRVFSKR</sequence>
<dbReference type="KEGG" id="rbc:BN938_1128"/>
<feature type="transmembrane region" description="Helical" evidence="1">
    <location>
        <begin position="21"/>
        <end position="39"/>
    </location>
</feature>
<dbReference type="STRING" id="1433126.BN938_1128"/>
<evidence type="ECO:0000313" key="3">
    <source>
        <dbReference type="Proteomes" id="UP000027616"/>
    </source>
</evidence>
<dbReference type="PATRIC" id="fig|1433126.3.peg.1121"/>
<dbReference type="InterPro" id="IPR001036">
    <property type="entry name" value="Acrflvin-R"/>
</dbReference>
<feature type="transmembrane region" description="Helical" evidence="1">
    <location>
        <begin position="436"/>
        <end position="456"/>
    </location>
</feature>
<feature type="transmembrane region" description="Helical" evidence="1">
    <location>
        <begin position="935"/>
        <end position="954"/>
    </location>
</feature>
<dbReference type="SUPFAM" id="SSF82866">
    <property type="entry name" value="Multidrug efflux transporter AcrB transmembrane domain"/>
    <property type="match status" value="2"/>
</dbReference>